<evidence type="ECO:0000259" key="13">
    <source>
        <dbReference type="SMART" id="SM00836"/>
    </source>
</evidence>
<dbReference type="InterPro" id="IPR008909">
    <property type="entry name" value="DALR_anticod-bd"/>
</dbReference>
<dbReference type="Gene3D" id="3.30.1360.70">
    <property type="entry name" value="Arginyl tRNA synthetase N-terminal domain"/>
    <property type="match status" value="1"/>
</dbReference>
<dbReference type="Pfam" id="PF05746">
    <property type="entry name" value="DALR_1"/>
    <property type="match status" value="1"/>
</dbReference>
<dbReference type="PRINTS" id="PR01038">
    <property type="entry name" value="TRNASYNTHARG"/>
</dbReference>
<dbReference type="PANTHER" id="PTHR11956:SF5">
    <property type="entry name" value="ARGININE--TRNA LIGASE, CYTOPLASMIC"/>
    <property type="match status" value="1"/>
</dbReference>
<dbReference type="InterPro" id="IPR001412">
    <property type="entry name" value="aa-tRNA-synth_I_CS"/>
</dbReference>
<feature type="domain" description="Arginyl tRNA synthetase N-terminal" evidence="14">
    <location>
        <begin position="5"/>
        <end position="95"/>
    </location>
</feature>
<dbReference type="PANTHER" id="PTHR11956">
    <property type="entry name" value="ARGINYL-TRNA SYNTHETASE"/>
    <property type="match status" value="1"/>
</dbReference>
<dbReference type="SUPFAM" id="SSF55190">
    <property type="entry name" value="Arginyl-tRNA synthetase (ArgRS), N-terminal 'additional' domain"/>
    <property type="match status" value="1"/>
</dbReference>
<keyword evidence="8 11" id="KW-0648">Protein biosynthesis</keyword>
<dbReference type="SUPFAM" id="SSF52374">
    <property type="entry name" value="Nucleotidylyl transferase"/>
    <property type="match status" value="1"/>
</dbReference>
<evidence type="ECO:0000256" key="9">
    <source>
        <dbReference type="ARBA" id="ARBA00023146"/>
    </source>
</evidence>
<organism evidence="15 16">
    <name type="scientific">Metabacillus arenae</name>
    <dbReference type="NCBI Taxonomy" id="2771434"/>
    <lineage>
        <taxon>Bacteria</taxon>
        <taxon>Bacillati</taxon>
        <taxon>Bacillota</taxon>
        <taxon>Bacilli</taxon>
        <taxon>Bacillales</taxon>
        <taxon>Bacillaceae</taxon>
        <taxon>Metabacillus</taxon>
    </lineage>
</organism>
<dbReference type="Gene3D" id="1.10.730.10">
    <property type="entry name" value="Isoleucyl-tRNA Synthetase, Domain 1"/>
    <property type="match status" value="1"/>
</dbReference>
<evidence type="ECO:0000256" key="12">
    <source>
        <dbReference type="RuleBase" id="RU363038"/>
    </source>
</evidence>
<dbReference type="HAMAP" id="MF_00123">
    <property type="entry name" value="Arg_tRNA_synth"/>
    <property type="match status" value="1"/>
</dbReference>
<protein>
    <recommendedName>
        <fullName evidence="11">Arginine--tRNA ligase</fullName>
        <ecNumber evidence="11">6.1.1.19</ecNumber>
    </recommendedName>
    <alternativeName>
        <fullName evidence="11">Arginyl-tRNA synthetase</fullName>
        <shortName evidence="11">ArgRS</shortName>
    </alternativeName>
</protein>
<dbReference type="Pfam" id="PF00750">
    <property type="entry name" value="tRNA-synt_1d"/>
    <property type="match status" value="1"/>
</dbReference>
<dbReference type="InterPro" id="IPR009080">
    <property type="entry name" value="tRNAsynth_Ia_anticodon-bd"/>
</dbReference>
<dbReference type="FunFam" id="1.10.730.10:FF:000008">
    <property type="entry name" value="Arginine--tRNA ligase"/>
    <property type="match status" value="1"/>
</dbReference>
<reference evidence="15" key="1">
    <citation type="submission" date="2020-09" db="EMBL/GenBank/DDBJ databases">
        <title>A novel bacterium of genus Bacillus, isolated from South China Sea.</title>
        <authorList>
            <person name="Huang H."/>
            <person name="Mo K."/>
            <person name="Hu Y."/>
        </authorList>
    </citation>
    <scope>NUCLEOTIDE SEQUENCE</scope>
    <source>
        <strain evidence="15">IB182487</strain>
    </source>
</reference>
<keyword evidence="16" id="KW-1185">Reference proteome</keyword>
<dbReference type="FunFam" id="3.40.50.620:FF:000062">
    <property type="entry name" value="Arginine--tRNA ligase"/>
    <property type="match status" value="1"/>
</dbReference>
<evidence type="ECO:0000256" key="6">
    <source>
        <dbReference type="ARBA" id="ARBA00022741"/>
    </source>
</evidence>
<evidence type="ECO:0000256" key="11">
    <source>
        <dbReference type="HAMAP-Rule" id="MF_00123"/>
    </source>
</evidence>
<comment type="catalytic activity">
    <reaction evidence="10 11">
        <text>tRNA(Arg) + L-arginine + ATP = L-arginyl-tRNA(Arg) + AMP + diphosphate</text>
        <dbReference type="Rhea" id="RHEA:20301"/>
        <dbReference type="Rhea" id="RHEA-COMP:9658"/>
        <dbReference type="Rhea" id="RHEA-COMP:9673"/>
        <dbReference type="ChEBI" id="CHEBI:30616"/>
        <dbReference type="ChEBI" id="CHEBI:32682"/>
        <dbReference type="ChEBI" id="CHEBI:33019"/>
        <dbReference type="ChEBI" id="CHEBI:78442"/>
        <dbReference type="ChEBI" id="CHEBI:78513"/>
        <dbReference type="ChEBI" id="CHEBI:456215"/>
        <dbReference type="EC" id="6.1.1.19"/>
    </reaction>
</comment>
<dbReference type="Pfam" id="PF03485">
    <property type="entry name" value="Arg_tRNA_synt_N"/>
    <property type="match status" value="1"/>
</dbReference>
<dbReference type="GO" id="GO:0005524">
    <property type="term" value="F:ATP binding"/>
    <property type="evidence" value="ECO:0007669"/>
    <property type="project" value="UniProtKB-UniRule"/>
</dbReference>
<dbReference type="GO" id="GO:0006420">
    <property type="term" value="P:arginyl-tRNA aminoacylation"/>
    <property type="evidence" value="ECO:0007669"/>
    <property type="project" value="UniProtKB-UniRule"/>
</dbReference>
<comment type="subunit">
    <text evidence="3 11">Monomer.</text>
</comment>
<comment type="subcellular location">
    <subcellularLocation>
        <location evidence="1 11">Cytoplasm</location>
    </subcellularLocation>
</comment>
<dbReference type="FunFam" id="3.30.1360.70:FF:000003">
    <property type="entry name" value="Arginine--tRNA ligase"/>
    <property type="match status" value="1"/>
</dbReference>
<dbReference type="CDD" id="cd07956">
    <property type="entry name" value="Anticodon_Ia_Arg"/>
    <property type="match status" value="1"/>
</dbReference>
<name>A0A926NDW5_9BACI</name>
<keyword evidence="5 11" id="KW-0436">Ligase</keyword>
<keyword evidence="6 11" id="KW-0547">Nucleotide-binding</keyword>
<keyword evidence="9 11" id="KW-0030">Aminoacyl-tRNA synthetase</keyword>
<accession>A0A926NDW5</accession>
<dbReference type="PROSITE" id="PS00178">
    <property type="entry name" value="AA_TRNA_LIGASE_I"/>
    <property type="match status" value="1"/>
</dbReference>
<dbReference type="InterPro" id="IPR001278">
    <property type="entry name" value="Arg-tRNA-ligase"/>
</dbReference>
<evidence type="ECO:0000256" key="8">
    <source>
        <dbReference type="ARBA" id="ARBA00022917"/>
    </source>
</evidence>
<dbReference type="InterPro" id="IPR035684">
    <property type="entry name" value="ArgRS_core"/>
</dbReference>
<evidence type="ECO:0000256" key="1">
    <source>
        <dbReference type="ARBA" id="ARBA00004496"/>
    </source>
</evidence>
<comment type="similarity">
    <text evidence="2 11 12">Belongs to the class-I aminoacyl-tRNA synthetase family.</text>
</comment>
<keyword evidence="4 11" id="KW-0963">Cytoplasm</keyword>
<sequence>MNIVEQVKERLKDEIKAAVIKAGLAEESQIPLVLLELPKDKSHGDYSTNMAMQLARIAKKAPRVIAEELVAAFDKGKASIEKIDIAGPGFINFYMNNIYLTDLIPSILEADDKYGETNTGNNEKLQVEFVSANPTGTLHLGHARGAAVGDSLCNILSKAGYDVSREYYINDAGNQINNLSLSVEARYLQALGQDVQMPEDGYHGADIIQIGKKLADEFGDRFANETREERLSFFREYGLKFEMDKLRNDLEEFRVAFDVWYSETSLYHNGKIDEALETLREKGHIYEQDEATWFRSTDFGDDKDRVLIKNDGTYTYLTPDIAYHKDKLDRGFTKLINIWGADHHGYIPRMKAAIEALGYEKNTLEVEIIQLVHLYKNGEKMKMSKRTGKAVTMRDLMDEVGLDAVRYFFAMRSADTHMDFDLDLAVSQSNDNPVYYAQYAHARICSMLRQGEEKGLSYEGELKLDEITSEKAVDLLKKLGEFPVAVTEAAQKRIPHRITNYIFDLSSTLHSFYNAEKVLDPDNEEKSRARLGLMKATQITLNNALDLIGVSAPEKM</sequence>
<dbReference type="InterPro" id="IPR014729">
    <property type="entry name" value="Rossmann-like_a/b/a_fold"/>
</dbReference>
<feature type="short sequence motif" description="'HIGH' region" evidence="11">
    <location>
        <begin position="132"/>
        <end position="142"/>
    </location>
</feature>
<evidence type="ECO:0000313" key="15">
    <source>
        <dbReference type="EMBL" id="MBD1379704.1"/>
    </source>
</evidence>
<dbReference type="SUPFAM" id="SSF47323">
    <property type="entry name" value="Anticodon-binding domain of a subclass of class I aminoacyl-tRNA synthetases"/>
    <property type="match status" value="1"/>
</dbReference>
<evidence type="ECO:0000256" key="2">
    <source>
        <dbReference type="ARBA" id="ARBA00005594"/>
    </source>
</evidence>
<dbReference type="RefSeq" id="WP_191156604.1">
    <property type="nucleotide sequence ID" value="NZ_JACXAI010000005.1"/>
</dbReference>
<dbReference type="EC" id="6.1.1.19" evidence="11"/>
<dbReference type="InterPro" id="IPR036695">
    <property type="entry name" value="Arg-tRNA-synth_N_sf"/>
</dbReference>
<gene>
    <name evidence="11" type="primary">argS</name>
    <name evidence="15" type="ORF">IC621_05620</name>
</gene>
<dbReference type="NCBIfam" id="TIGR00456">
    <property type="entry name" value="argS"/>
    <property type="match status" value="1"/>
</dbReference>
<proteinExistence type="inferred from homology"/>
<dbReference type="GO" id="GO:0004814">
    <property type="term" value="F:arginine-tRNA ligase activity"/>
    <property type="evidence" value="ECO:0007669"/>
    <property type="project" value="UniProtKB-UniRule"/>
</dbReference>
<dbReference type="GO" id="GO:0005737">
    <property type="term" value="C:cytoplasm"/>
    <property type="evidence" value="ECO:0007669"/>
    <property type="project" value="UniProtKB-SubCell"/>
</dbReference>
<dbReference type="SMART" id="SM00836">
    <property type="entry name" value="DALR_1"/>
    <property type="match status" value="1"/>
</dbReference>
<dbReference type="EMBL" id="JACXAI010000005">
    <property type="protein sequence ID" value="MBD1379704.1"/>
    <property type="molecule type" value="Genomic_DNA"/>
</dbReference>
<dbReference type="InterPro" id="IPR005148">
    <property type="entry name" value="Arg-tRNA-synth_N"/>
</dbReference>
<evidence type="ECO:0000256" key="3">
    <source>
        <dbReference type="ARBA" id="ARBA00011245"/>
    </source>
</evidence>
<keyword evidence="7 11" id="KW-0067">ATP-binding</keyword>
<evidence type="ECO:0000256" key="10">
    <source>
        <dbReference type="ARBA" id="ARBA00049339"/>
    </source>
</evidence>
<evidence type="ECO:0000256" key="4">
    <source>
        <dbReference type="ARBA" id="ARBA00022490"/>
    </source>
</evidence>
<evidence type="ECO:0000313" key="16">
    <source>
        <dbReference type="Proteomes" id="UP000626844"/>
    </source>
</evidence>
<evidence type="ECO:0000256" key="5">
    <source>
        <dbReference type="ARBA" id="ARBA00022598"/>
    </source>
</evidence>
<dbReference type="AlphaFoldDB" id="A0A926NDW5"/>
<dbReference type="SMART" id="SM01016">
    <property type="entry name" value="Arg_tRNA_synt_N"/>
    <property type="match status" value="1"/>
</dbReference>
<dbReference type="CDD" id="cd00671">
    <property type="entry name" value="ArgRS_core"/>
    <property type="match status" value="1"/>
</dbReference>
<dbReference type="Proteomes" id="UP000626844">
    <property type="component" value="Unassembled WGS sequence"/>
</dbReference>
<comment type="caution">
    <text evidence="15">The sequence shown here is derived from an EMBL/GenBank/DDBJ whole genome shotgun (WGS) entry which is preliminary data.</text>
</comment>
<dbReference type="Gene3D" id="3.40.50.620">
    <property type="entry name" value="HUPs"/>
    <property type="match status" value="1"/>
</dbReference>
<evidence type="ECO:0000256" key="7">
    <source>
        <dbReference type="ARBA" id="ARBA00022840"/>
    </source>
</evidence>
<feature type="domain" description="DALR anticodon binding" evidence="13">
    <location>
        <begin position="437"/>
        <end position="556"/>
    </location>
</feature>
<evidence type="ECO:0000259" key="14">
    <source>
        <dbReference type="SMART" id="SM01016"/>
    </source>
</evidence>